<organism evidence="2 3">
    <name type="scientific">Vigna unguiculata</name>
    <name type="common">Cowpea</name>
    <dbReference type="NCBI Taxonomy" id="3917"/>
    <lineage>
        <taxon>Eukaryota</taxon>
        <taxon>Viridiplantae</taxon>
        <taxon>Streptophyta</taxon>
        <taxon>Embryophyta</taxon>
        <taxon>Tracheophyta</taxon>
        <taxon>Spermatophyta</taxon>
        <taxon>Magnoliopsida</taxon>
        <taxon>eudicotyledons</taxon>
        <taxon>Gunneridae</taxon>
        <taxon>Pentapetalae</taxon>
        <taxon>rosids</taxon>
        <taxon>fabids</taxon>
        <taxon>Fabales</taxon>
        <taxon>Fabaceae</taxon>
        <taxon>Papilionoideae</taxon>
        <taxon>50 kb inversion clade</taxon>
        <taxon>NPAAA clade</taxon>
        <taxon>indigoferoid/millettioid clade</taxon>
        <taxon>Phaseoleae</taxon>
        <taxon>Vigna</taxon>
    </lineage>
</organism>
<feature type="compositionally biased region" description="Low complexity" evidence="1">
    <location>
        <begin position="42"/>
        <end position="56"/>
    </location>
</feature>
<feature type="region of interest" description="Disordered" evidence="1">
    <location>
        <begin position="1"/>
        <end position="118"/>
    </location>
</feature>
<accession>A0A4D6MSQ2</accession>
<dbReference type="AlphaFoldDB" id="A0A4D6MSQ2"/>
<evidence type="ECO:0000313" key="3">
    <source>
        <dbReference type="Proteomes" id="UP000501690"/>
    </source>
</evidence>
<feature type="compositionally biased region" description="Polar residues" evidence="1">
    <location>
        <begin position="19"/>
        <end position="35"/>
    </location>
</feature>
<proteinExistence type="predicted"/>
<protein>
    <submittedName>
        <fullName evidence="2">Uncharacterized protein</fullName>
    </submittedName>
</protein>
<keyword evidence="3" id="KW-1185">Reference proteome</keyword>
<evidence type="ECO:0000256" key="1">
    <source>
        <dbReference type="SAM" id="MobiDB-lite"/>
    </source>
</evidence>
<dbReference type="EMBL" id="CP039352">
    <property type="protein sequence ID" value="QCE04496.1"/>
    <property type="molecule type" value="Genomic_DNA"/>
</dbReference>
<name>A0A4D6MSQ2_VIGUN</name>
<gene>
    <name evidence="2" type="ORF">DEO72_LG8g2532</name>
</gene>
<feature type="compositionally biased region" description="Polar residues" evidence="1">
    <location>
        <begin position="86"/>
        <end position="96"/>
    </location>
</feature>
<evidence type="ECO:0000313" key="2">
    <source>
        <dbReference type="EMBL" id="QCE04496.1"/>
    </source>
</evidence>
<feature type="compositionally biased region" description="Polar residues" evidence="1">
    <location>
        <begin position="62"/>
        <end position="73"/>
    </location>
</feature>
<reference evidence="2 3" key="1">
    <citation type="submission" date="2019-04" db="EMBL/GenBank/DDBJ databases">
        <title>An improved genome assembly and genetic linkage map for asparagus bean, Vigna unguiculata ssp. sesquipedialis.</title>
        <authorList>
            <person name="Xia Q."/>
            <person name="Zhang R."/>
            <person name="Dong Y."/>
        </authorList>
    </citation>
    <scope>NUCLEOTIDE SEQUENCE [LARGE SCALE GENOMIC DNA]</scope>
    <source>
        <tissue evidence="2">Leaf</tissue>
    </source>
</reference>
<dbReference type="Proteomes" id="UP000501690">
    <property type="component" value="Linkage Group LG8"/>
</dbReference>
<sequence>MLRIIHRNASRVSIYEHSPYSSQDYQTRQPTTEEGNLSGPIRTGHNQHTHTGNTRQPEPQLKGSSCSSAIPSHNSRDAIPSHKSRNTTCLTPIPSHNSRDTFRATTQGTPAISPLRHH</sequence>